<keyword evidence="1" id="KW-1133">Transmembrane helix</keyword>
<keyword evidence="1" id="KW-0472">Membrane</keyword>
<proteinExistence type="predicted"/>
<gene>
    <name evidence="2" type="ORF">HD594_002923</name>
</gene>
<feature type="transmembrane region" description="Helical" evidence="1">
    <location>
        <begin position="108"/>
        <end position="133"/>
    </location>
</feature>
<name>A0A7X0KVU7_9MICO</name>
<protein>
    <submittedName>
        <fullName evidence="2">Uncharacterized protein</fullName>
    </submittedName>
</protein>
<keyword evidence="1" id="KW-0812">Transmembrane</keyword>
<organism evidence="2 3">
    <name type="scientific">Microbacterium thalassium</name>
    <dbReference type="NCBI Taxonomy" id="362649"/>
    <lineage>
        <taxon>Bacteria</taxon>
        <taxon>Bacillati</taxon>
        <taxon>Actinomycetota</taxon>
        <taxon>Actinomycetes</taxon>
        <taxon>Micrococcales</taxon>
        <taxon>Microbacteriaceae</taxon>
        <taxon>Microbacterium</taxon>
    </lineage>
</organism>
<evidence type="ECO:0000256" key="1">
    <source>
        <dbReference type="SAM" id="Phobius"/>
    </source>
</evidence>
<accession>A0A7X0KVU7</accession>
<dbReference type="EMBL" id="JACHML010000001">
    <property type="protein sequence ID" value="MBB6392610.1"/>
    <property type="molecule type" value="Genomic_DNA"/>
</dbReference>
<dbReference type="Proteomes" id="UP000537775">
    <property type="component" value="Unassembled WGS sequence"/>
</dbReference>
<keyword evidence="3" id="KW-1185">Reference proteome</keyword>
<dbReference type="RefSeq" id="WP_184751658.1">
    <property type="nucleotide sequence ID" value="NZ_BAAAJR010000001.1"/>
</dbReference>
<evidence type="ECO:0000313" key="3">
    <source>
        <dbReference type="Proteomes" id="UP000537775"/>
    </source>
</evidence>
<evidence type="ECO:0000313" key="2">
    <source>
        <dbReference type="EMBL" id="MBB6392610.1"/>
    </source>
</evidence>
<comment type="caution">
    <text evidence="2">The sequence shown here is derived from an EMBL/GenBank/DDBJ whole genome shotgun (WGS) entry which is preliminary data.</text>
</comment>
<dbReference type="AlphaFoldDB" id="A0A7X0KVU7"/>
<feature type="transmembrane region" description="Helical" evidence="1">
    <location>
        <begin position="12"/>
        <end position="33"/>
    </location>
</feature>
<reference evidence="2 3" key="1">
    <citation type="submission" date="2020-08" db="EMBL/GenBank/DDBJ databases">
        <title>Sequencing the genomes of 1000 actinobacteria strains.</title>
        <authorList>
            <person name="Klenk H.-P."/>
        </authorList>
    </citation>
    <scope>NUCLEOTIDE SEQUENCE [LARGE SCALE GENOMIC DNA]</scope>
    <source>
        <strain evidence="2 3">DSM 12511</strain>
    </source>
</reference>
<sequence length="135" mass="14400">MDPRLDVIVEIFSWVGFGVGALLAGIALVLYVADGTWLPMRVMIEDADDADGGGRVARWFTDRGAVGVAHLTHEQEHALAGQDAADVFVRSGARHRLRLTRHSRVVRGVAYLAAGFIGLGAVSVILSIVLLVARG</sequence>